<keyword evidence="3" id="KW-1185">Reference proteome</keyword>
<reference evidence="2 3" key="1">
    <citation type="submission" date="2023-06" db="EMBL/GenBank/DDBJ databases">
        <title>Identification and characterization of horizontal gene transfer across gut microbiota members of farm animals based on homology search.</title>
        <authorList>
            <person name="Schwarzerova J."/>
            <person name="Nykrynova M."/>
            <person name="Jureckova K."/>
            <person name="Cejkova D."/>
            <person name="Rychlik I."/>
        </authorList>
    </citation>
    <scope>NUCLEOTIDE SEQUENCE [LARGE SCALE GENOMIC DNA]</scope>
    <source>
        <strain evidence="2 3">153_Feed</strain>
    </source>
</reference>
<dbReference type="SUPFAM" id="SSF52980">
    <property type="entry name" value="Restriction endonuclease-like"/>
    <property type="match status" value="1"/>
</dbReference>
<gene>
    <name evidence="2" type="ORF">QUW25_09315</name>
</gene>
<organism evidence="2 3">
    <name type="scientific">Thermophilibacter provencensis</name>
    <dbReference type="NCBI Taxonomy" id="1852386"/>
    <lineage>
        <taxon>Bacteria</taxon>
        <taxon>Bacillati</taxon>
        <taxon>Actinomycetota</taxon>
        <taxon>Coriobacteriia</taxon>
        <taxon>Coriobacteriales</taxon>
        <taxon>Atopobiaceae</taxon>
        <taxon>Thermophilibacter</taxon>
    </lineage>
</organism>
<dbReference type="Pfam" id="PF04480">
    <property type="entry name" value="DUF559"/>
    <property type="match status" value="1"/>
</dbReference>
<evidence type="ECO:0000313" key="2">
    <source>
        <dbReference type="EMBL" id="MDM8271862.1"/>
    </source>
</evidence>
<accession>A0ABT7V5I7</accession>
<sequence>MECLGTYGKVTSTRGFLDRDSLLTRDELAGYIESARGCRGVKNARRALGLALFPARSPLETKTAIILTLPTKMGGYGLPRPELNSLICFRPEELKLCQAPRYEVDLCWEKQRTIVEVDSYQYHVGTEKLDADAMKRNTLKSLGWKVNSVTSGQLSGDALDVLARQLARDLGVKGKQPPARMRDWLIEELA</sequence>
<dbReference type="EMBL" id="JAUDEA010000020">
    <property type="protein sequence ID" value="MDM8271862.1"/>
    <property type="molecule type" value="Genomic_DNA"/>
</dbReference>
<name>A0ABT7V5I7_9ACTN</name>
<evidence type="ECO:0000259" key="1">
    <source>
        <dbReference type="Pfam" id="PF04480"/>
    </source>
</evidence>
<comment type="caution">
    <text evidence="2">The sequence shown here is derived from an EMBL/GenBank/DDBJ whole genome shotgun (WGS) entry which is preliminary data.</text>
</comment>
<reference evidence="3" key="2">
    <citation type="submission" date="2023-06" db="EMBL/GenBank/DDBJ databases">
        <title>Identification and characterization of horizontal gene transfer across gut microbiota members of farm animals based on homology search.</title>
        <authorList>
            <person name="Zeman M."/>
            <person name="Kubasova T."/>
            <person name="Jahodarova E."/>
            <person name="Nykrynova M."/>
            <person name="Rychlik I."/>
        </authorList>
    </citation>
    <scope>NUCLEOTIDE SEQUENCE [LARGE SCALE GENOMIC DNA]</scope>
    <source>
        <strain evidence="3">153_Feed</strain>
    </source>
</reference>
<dbReference type="Proteomes" id="UP001529256">
    <property type="component" value="Unassembled WGS sequence"/>
</dbReference>
<proteinExistence type="predicted"/>
<protein>
    <submittedName>
        <fullName evidence="2">DUF559 domain-containing protein</fullName>
    </submittedName>
</protein>
<dbReference type="Gene3D" id="3.40.960.10">
    <property type="entry name" value="VSR Endonuclease"/>
    <property type="match status" value="1"/>
</dbReference>
<dbReference type="InterPro" id="IPR007569">
    <property type="entry name" value="DUF559"/>
</dbReference>
<dbReference type="InterPro" id="IPR011335">
    <property type="entry name" value="Restrct_endonuc-II-like"/>
</dbReference>
<reference evidence="2 3" key="3">
    <citation type="submission" date="2023-06" db="EMBL/GenBank/DDBJ databases">
        <authorList>
            <person name="Zeman M."/>
            <person name="Kubasova T."/>
            <person name="Jahodarova E."/>
            <person name="Nykrynova M."/>
            <person name="Rychlik I."/>
        </authorList>
    </citation>
    <scope>NUCLEOTIDE SEQUENCE [LARGE SCALE GENOMIC DNA]</scope>
    <source>
        <strain evidence="2 3">153_Feed</strain>
    </source>
</reference>
<dbReference type="RefSeq" id="WP_289511938.1">
    <property type="nucleotide sequence ID" value="NZ_JAUDEA010000020.1"/>
</dbReference>
<feature type="domain" description="DUF559" evidence="1">
    <location>
        <begin position="101"/>
        <end position="160"/>
    </location>
</feature>
<evidence type="ECO:0000313" key="3">
    <source>
        <dbReference type="Proteomes" id="UP001529256"/>
    </source>
</evidence>